<dbReference type="SMART" id="SM00382">
    <property type="entry name" value="AAA"/>
    <property type="match status" value="1"/>
</dbReference>
<evidence type="ECO:0000256" key="4">
    <source>
        <dbReference type="ARBA" id="ARBA00022840"/>
    </source>
</evidence>
<dbReference type="InterPro" id="IPR003593">
    <property type="entry name" value="AAA+_ATPase"/>
</dbReference>
<dbReference type="EMBL" id="JQSG02000002">
    <property type="protein sequence ID" value="OBS09995.1"/>
    <property type="molecule type" value="Genomic_DNA"/>
</dbReference>
<evidence type="ECO:0000259" key="5">
    <source>
        <dbReference type="PROSITE" id="PS50893"/>
    </source>
</evidence>
<dbReference type="RefSeq" id="WP_052064280.1">
    <property type="nucleotide sequence ID" value="NZ_JQSG02000002.1"/>
</dbReference>
<keyword evidence="4 6" id="KW-0067">ATP-binding</keyword>
<keyword evidence="3" id="KW-0547">Nucleotide-binding</keyword>
<evidence type="ECO:0000256" key="2">
    <source>
        <dbReference type="ARBA" id="ARBA00022448"/>
    </source>
</evidence>
<dbReference type="SUPFAM" id="SSF52540">
    <property type="entry name" value="P-loop containing nucleoside triphosphate hydrolases"/>
    <property type="match status" value="1"/>
</dbReference>
<dbReference type="InterPro" id="IPR003439">
    <property type="entry name" value="ABC_transporter-like_ATP-bd"/>
</dbReference>
<dbReference type="OrthoDB" id="9778870at2"/>
<dbReference type="GO" id="GO:0016020">
    <property type="term" value="C:membrane"/>
    <property type="evidence" value="ECO:0007669"/>
    <property type="project" value="InterPro"/>
</dbReference>
<dbReference type="AlphaFoldDB" id="A0A1A6C625"/>
<dbReference type="STRING" id="160660.BJI67_11310"/>
<dbReference type="InterPro" id="IPR050683">
    <property type="entry name" value="Bact_Polysacc_Export_ATP-bd"/>
</dbReference>
<dbReference type="GO" id="GO:0005524">
    <property type="term" value="F:ATP binding"/>
    <property type="evidence" value="ECO:0007669"/>
    <property type="project" value="UniProtKB-KW"/>
</dbReference>
<comment type="similarity">
    <text evidence="1">Belongs to the ABC transporter superfamily.</text>
</comment>
<reference evidence="6 7" key="1">
    <citation type="journal article" date="2014" name="Genome Announc.">
        <title>Draft Genome Sequence of the Iron-Oxidizing, Acidophilic, and Halotolerant 'Thiobacillus prosperus' Type Strain DSM 5130.</title>
        <authorList>
            <person name="Ossandon F.J."/>
            <person name="Cardenas J.P."/>
            <person name="Corbett M."/>
            <person name="Quatrini R."/>
            <person name="Holmes D.S."/>
            <person name="Watkin E."/>
        </authorList>
    </citation>
    <scope>NUCLEOTIDE SEQUENCE [LARGE SCALE GENOMIC DNA]</scope>
    <source>
        <strain evidence="6 7">DSM 5130</strain>
    </source>
</reference>
<evidence type="ECO:0000256" key="3">
    <source>
        <dbReference type="ARBA" id="ARBA00022741"/>
    </source>
</evidence>
<accession>A0A1A6C625</accession>
<dbReference type="CDD" id="cd03220">
    <property type="entry name" value="ABC_KpsT_Wzt"/>
    <property type="match status" value="1"/>
</dbReference>
<feature type="domain" description="ABC transporter" evidence="5">
    <location>
        <begin position="27"/>
        <end position="249"/>
    </location>
</feature>
<dbReference type="PANTHER" id="PTHR46743">
    <property type="entry name" value="TEICHOIC ACIDS EXPORT ATP-BINDING PROTEIN TAGH"/>
    <property type="match status" value="1"/>
</dbReference>
<evidence type="ECO:0000313" key="6">
    <source>
        <dbReference type="EMBL" id="OBS09995.1"/>
    </source>
</evidence>
<sequence>MSEPVIIVEQVTKDFVLHHNAQDSLKKRVVGLFDKRWRPQPHRFRALDNVSFSVERGEALGLMGHNGSGKSTLLTLIAGIVPPTTGRVVTRGRLVPMIALGVGFNPELTGEENIYLNASLFGLKNRETRALFSSILDFSELGEFIYEPVKNYSSGMYARLGFSVAVHLDPEILLADEILSVGDADFQLKCLDRIETMRKNGMTLLFVSHAESQVAQFCDRYVRLEHGRIVRQGSTAELEQPSVGAAVRA</sequence>
<evidence type="ECO:0000256" key="1">
    <source>
        <dbReference type="ARBA" id="ARBA00005417"/>
    </source>
</evidence>
<proteinExistence type="inferred from homology"/>
<dbReference type="PROSITE" id="PS50893">
    <property type="entry name" value="ABC_TRANSPORTER_2"/>
    <property type="match status" value="1"/>
</dbReference>
<dbReference type="PANTHER" id="PTHR46743:SF2">
    <property type="entry name" value="TEICHOIC ACIDS EXPORT ATP-BINDING PROTEIN TAGH"/>
    <property type="match status" value="1"/>
</dbReference>
<keyword evidence="2" id="KW-0813">Transport</keyword>
<dbReference type="Pfam" id="PF00005">
    <property type="entry name" value="ABC_tran"/>
    <property type="match status" value="1"/>
</dbReference>
<organism evidence="6 7">
    <name type="scientific">Acidihalobacter prosperus</name>
    <dbReference type="NCBI Taxonomy" id="160660"/>
    <lineage>
        <taxon>Bacteria</taxon>
        <taxon>Pseudomonadati</taxon>
        <taxon>Pseudomonadota</taxon>
        <taxon>Gammaproteobacteria</taxon>
        <taxon>Chromatiales</taxon>
        <taxon>Ectothiorhodospiraceae</taxon>
        <taxon>Acidihalobacter</taxon>
    </lineage>
</organism>
<evidence type="ECO:0000313" key="7">
    <source>
        <dbReference type="Proteomes" id="UP000029273"/>
    </source>
</evidence>
<dbReference type="GO" id="GO:0140359">
    <property type="term" value="F:ABC-type transporter activity"/>
    <property type="evidence" value="ECO:0007669"/>
    <property type="project" value="InterPro"/>
</dbReference>
<dbReference type="Proteomes" id="UP000029273">
    <property type="component" value="Unassembled WGS sequence"/>
</dbReference>
<keyword evidence="7" id="KW-1185">Reference proteome</keyword>
<protein>
    <submittedName>
        <fullName evidence="6">ABC transporter ATP-binding protein</fullName>
    </submittedName>
</protein>
<dbReference type="GO" id="GO:0016887">
    <property type="term" value="F:ATP hydrolysis activity"/>
    <property type="evidence" value="ECO:0007669"/>
    <property type="project" value="InterPro"/>
</dbReference>
<dbReference type="InterPro" id="IPR015860">
    <property type="entry name" value="ABC_transpr_TagH-like"/>
</dbReference>
<dbReference type="InterPro" id="IPR027417">
    <property type="entry name" value="P-loop_NTPase"/>
</dbReference>
<gene>
    <name evidence="6" type="ORF">Thpro_021045</name>
</gene>
<dbReference type="Gene3D" id="3.40.50.300">
    <property type="entry name" value="P-loop containing nucleotide triphosphate hydrolases"/>
    <property type="match status" value="1"/>
</dbReference>
<name>A0A1A6C625_9GAMM</name>
<comment type="caution">
    <text evidence="6">The sequence shown here is derived from an EMBL/GenBank/DDBJ whole genome shotgun (WGS) entry which is preliminary data.</text>
</comment>